<evidence type="ECO:0000256" key="5">
    <source>
        <dbReference type="SAM" id="MobiDB-lite"/>
    </source>
</evidence>
<keyword evidence="1" id="KW-0808">Transferase</keyword>
<proteinExistence type="predicted"/>
<dbReference type="EMBL" id="PKKJ01000010">
    <property type="protein sequence ID" value="PKY65899.1"/>
    <property type="molecule type" value="Genomic_DNA"/>
</dbReference>
<sequence>MNEGDQIGGYTLVSQLGAGGAGTVWLAEDEGGDRVALKLVHPALAADEESRRRLQREAATVNSVRSARVAHVVDIETDASQPFIATEYVEGPTLASLMNGQPLAPELIAAIAASLARTLMAVHDARIVHRDIKPSNVICSPHGPILIDFGIAMGEADEHFTRTGLVSGTAGYTAPELLRARPADDDSDWWAWSATLLSLATGRPPYGTGDVQAIITRVLTGEPDTEGLPLSFAQIIHQALSPDVNSRPEPDEVVATLVELYGFPGDVMSINQLDWSAAFANPYVSTVRPVVADEPRVVGSSSGMLAWSNNDETVQFGDSPLHPSTRPLPRPETDEWNVGSAASSIPQLGMGQTVSDTADFQSLTYPNGAPAGMYGQVVGGYVDPHAMAVPGQWTGPGADEFDVDDRYEDLGYEADLPRTVWIFGCIIAMPLALIPMFAGVMGTATVIVLMFFMAFGGAFHRHRENRRVRAGIARSSDTAATVASSPLLFIRALVQVTFGLGIGGIVPYLAWNLYTVAHGGSGQWMRLLDIVLASDPNATLDPLVTEPIGSIGVWIVVLATIVSAWLMPTSSDLRAGTSMAVRRLLGPVWVRAIAGLLAVGVVGATWFLVTGGAL</sequence>
<dbReference type="Gene3D" id="1.10.510.10">
    <property type="entry name" value="Transferase(Phosphotransferase) domain 1"/>
    <property type="match status" value="1"/>
</dbReference>
<dbReference type="PANTHER" id="PTHR43289">
    <property type="entry name" value="MITOGEN-ACTIVATED PROTEIN KINASE KINASE KINASE 20-RELATED"/>
    <property type="match status" value="1"/>
</dbReference>
<feature type="region of interest" description="Disordered" evidence="5">
    <location>
        <begin position="316"/>
        <end position="338"/>
    </location>
</feature>
<evidence type="ECO:0000256" key="2">
    <source>
        <dbReference type="ARBA" id="ARBA00022741"/>
    </source>
</evidence>
<feature type="transmembrane region" description="Helical" evidence="6">
    <location>
        <begin position="548"/>
        <end position="567"/>
    </location>
</feature>
<keyword evidence="6" id="KW-1133">Transmembrane helix</keyword>
<protein>
    <submittedName>
        <fullName evidence="8">Protein kinase</fullName>
    </submittedName>
</protein>
<evidence type="ECO:0000256" key="6">
    <source>
        <dbReference type="SAM" id="Phobius"/>
    </source>
</evidence>
<feature type="transmembrane region" description="Helical" evidence="6">
    <location>
        <begin position="488"/>
        <end position="511"/>
    </location>
</feature>
<evidence type="ECO:0000313" key="8">
    <source>
        <dbReference type="EMBL" id="PKY65899.1"/>
    </source>
</evidence>
<dbReference type="GO" id="GO:0005524">
    <property type="term" value="F:ATP binding"/>
    <property type="evidence" value="ECO:0007669"/>
    <property type="project" value="UniProtKB-KW"/>
</dbReference>
<dbReference type="Gene3D" id="3.30.200.20">
    <property type="entry name" value="Phosphorylase Kinase, domain 1"/>
    <property type="match status" value="1"/>
</dbReference>
<keyword evidence="2" id="KW-0547">Nucleotide-binding</keyword>
<evidence type="ECO:0000256" key="1">
    <source>
        <dbReference type="ARBA" id="ARBA00022679"/>
    </source>
</evidence>
<keyword evidence="3 8" id="KW-0418">Kinase</keyword>
<feature type="domain" description="Protein kinase" evidence="7">
    <location>
        <begin position="10"/>
        <end position="261"/>
    </location>
</feature>
<dbReference type="InterPro" id="IPR008271">
    <property type="entry name" value="Ser/Thr_kinase_AS"/>
</dbReference>
<keyword evidence="6" id="KW-0812">Transmembrane</keyword>
<dbReference type="InterPro" id="IPR011009">
    <property type="entry name" value="Kinase-like_dom_sf"/>
</dbReference>
<dbReference type="SMART" id="SM00220">
    <property type="entry name" value="S_TKc"/>
    <property type="match status" value="1"/>
</dbReference>
<dbReference type="RefSeq" id="WP_101628469.1">
    <property type="nucleotide sequence ID" value="NZ_PKKJ01000010.1"/>
</dbReference>
<name>A0A2I1I472_9ACTO</name>
<dbReference type="OrthoDB" id="9762169at2"/>
<dbReference type="Pfam" id="PF00069">
    <property type="entry name" value="Pkinase"/>
    <property type="match status" value="1"/>
</dbReference>
<keyword evidence="6" id="KW-0472">Membrane</keyword>
<dbReference type="SUPFAM" id="SSF56112">
    <property type="entry name" value="Protein kinase-like (PK-like)"/>
    <property type="match status" value="1"/>
</dbReference>
<evidence type="ECO:0000256" key="3">
    <source>
        <dbReference type="ARBA" id="ARBA00022777"/>
    </source>
</evidence>
<dbReference type="AlphaFoldDB" id="A0A2I1I472"/>
<dbReference type="PROSITE" id="PS00108">
    <property type="entry name" value="PROTEIN_KINASE_ST"/>
    <property type="match status" value="1"/>
</dbReference>
<reference evidence="8 9" key="1">
    <citation type="submission" date="2017-12" db="EMBL/GenBank/DDBJ databases">
        <title>Phylogenetic diversity of female urinary microbiome.</title>
        <authorList>
            <person name="Thomas-White K."/>
            <person name="Wolfe A.J."/>
        </authorList>
    </citation>
    <scope>NUCLEOTIDE SEQUENCE [LARGE SCALE GENOMIC DNA]</scope>
    <source>
        <strain evidence="8 9">UMB0250</strain>
    </source>
</reference>
<comment type="caution">
    <text evidence="8">The sequence shown here is derived from an EMBL/GenBank/DDBJ whole genome shotgun (WGS) entry which is preliminary data.</text>
</comment>
<accession>A0A2I1I472</accession>
<feature type="transmembrane region" description="Helical" evidence="6">
    <location>
        <begin position="432"/>
        <end position="459"/>
    </location>
</feature>
<dbReference type="GO" id="GO:0004674">
    <property type="term" value="F:protein serine/threonine kinase activity"/>
    <property type="evidence" value="ECO:0007669"/>
    <property type="project" value="TreeGrafter"/>
</dbReference>
<organism evidence="8 9">
    <name type="scientific">Schaalia turicensis</name>
    <dbReference type="NCBI Taxonomy" id="131111"/>
    <lineage>
        <taxon>Bacteria</taxon>
        <taxon>Bacillati</taxon>
        <taxon>Actinomycetota</taxon>
        <taxon>Actinomycetes</taxon>
        <taxon>Actinomycetales</taxon>
        <taxon>Actinomycetaceae</taxon>
        <taxon>Schaalia</taxon>
    </lineage>
</organism>
<dbReference type="InterPro" id="IPR000719">
    <property type="entry name" value="Prot_kinase_dom"/>
</dbReference>
<feature type="transmembrane region" description="Helical" evidence="6">
    <location>
        <begin position="588"/>
        <end position="609"/>
    </location>
</feature>
<dbReference type="CDD" id="cd14014">
    <property type="entry name" value="STKc_PknB_like"/>
    <property type="match status" value="1"/>
</dbReference>
<evidence type="ECO:0000313" key="9">
    <source>
        <dbReference type="Proteomes" id="UP000234545"/>
    </source>
</evidence>
<gene>
    <name evidence="8" type="ORF">CYJ25_07080</name>
</gene>
<evidence type="ECO:0000259" key="7">
    <source>
        <dbReference type="PROSITE" id="PS50011"/>
    </source>
</evidence>
<dbReference type="PANTHER" id="PTHR43289:SF34">
    <property type="entry name" value="SERINE_THREONINE-PROTEIN KINASE YBDM-RELATED"/>
    <property type="match status" value="1"/>
</dbReference>
<keyword evidence="4" id="KW-0067">ATP-binding</keyword>
<evidence type="ECO:0000256" key="4">
    <source>
        <dbReference type="ARBA" id="ARBA00022840"/>
    </source>
</evidence>
<dbReference type="Proteomes" id="UP000234545">
    <property type="component" value="Unassembled WGS sequence"/>
</dbReference>
<dbReference type="PROSITE" id="PS50011">
    <property type="entry name" value="PROTEIN_KINASE_DOM"/>
    <property type="match status" value="1"/>
</dbReference>